<dbReference type="Proteomes" id="UP000279841">
    <property type="component" value="Chromosome"/>
</dbReference>
<proteinExistence type="predicted"/>
<accession>A0A3P4ARK7</accession>
<evidence type="ECO:0000313" key="2">
    <source>
        <dbReference type="Proteomes" id="UP000279841"/>
    </source>
</evidence>
<evidence type="ECO:0000313" key="1">
    <source>
        <dbReference type="EMBL" id="VCU53785.1"/>
    </source>
</evidence>
<protein>
    <submittedName>
        <fullName evidence="1">Uncharacterized protein</fullName>
    </submittedName>
</protein>
<name>A0A3P4ARK7_THETH</name>
<gene>
    <name evidence="1" type="ORF">TTHN1_01571</name>
</gene>
<reference evidence="1 2" key="1">
    <citation type="submission" date="2018-10" db="EMBL/GenBank/DDBJ databases">
        <authorList>
            <person name="Peiro R."/>
            <person name="Begona"/>
            <person name="Cbmso G."/>
            <person name="Lopez M."/>
            <person name="Gonzalez S."/>
            <person name="Sacristan E."/>
            <person name="Castillo E."/>
        </authorList>
    </citation>
    <scope>NUCLEOTIDE SEQUENCE [LARGE SCALE GENOMIC DNA]</scope>
    <source>
        <strain evidence="1">TTHNAR1</strain>
    </source>
</reference>
<sequence>MRDVYRLVNAIEDLEHQAGIQHVRVRAKAEGKEILARLEAVGYEVRLFPEIGPRDAEVSWIAMAFYQGRLVAHAYGDTREEALRGLAGEVGA</sequence>
<organism evidence="1 2">
    <name type="scientific">Thermus thermophilus</name>
    <dbReference type="NCBI Taxonomy" id="274"/>
    <lineage>
        <taxon>Bacteria</taxon>
        <taxon>Thermotogati</taxon>
        <taxon>Deinococcota</taxon>
        <taxon>Deinococci</taxon>
        <taxon>Thermales</taxon>
        <taxon>Thermaceae</taxon>
        <taxon>Thermus</taxon>
    </lineage>
</organism>
<dbReference type="AlphaFoldDB" id="A0A3P4ARK7"/>
<dbReference type="EMBL" id="LR027517">
    <property type="protein sequence ID" value="VCU53785.1"/>
    <property type="molecule type" value="Genomic_DNA"/>
</dbReference>
<dbReference type="RefSeq" id="WP_124105038.1">
    <property type="nucleotide sequence ID" value="NZ_LR027517.1"/>
</dbReference>